<dbReference type="EMBL" id="CP009111">
    <property type="protein sequence ID" value="ANS28956.1"/>
    <property type="molecule type" value="Genomic_DNA"/>
</dbReference>
<proteinExistence type="predicted"/>
<sequence length="38" mass="4204">MFKTLTGVTFGVLLATGVPRAWRFVAARSNTQVHRINS</sequence>
<evidence type="ECO:0000313" key="1">
    <source>
        <dbReference type="EMBL" id="ANS28956.1"/>
    </source>
</evidence>
<dbReference type="Proteomes" id="UP000186108">
    <property type="component" value="Chromosome"/>
</dbReference>
<reference evidence="1 2" key="1">
    <citation type="submission" date="2014-07" db="EMBL/GenBank/DDBJ databases">
        <authorList>
            <person name="Zhang J.E."/>
            <person name="Yang H."/>
            <person name="Guo J."/>
            <person name="Deng Z."/>
            <person name="Luo H."/>
            <person name="Luo M."/>
            <person name="Zhao B."/>
        </authorList>
    </citation>
    <scope>NUCLEOTIDE SEQUENCE [LARGE SCALE GENOMIC DNA]</scope>
    <source>
        <strain evidence="1 2">1CP</strain>
    </source>
</reference>
<evidence type="ECO:0000313" key="2">
    <source>
        <dbReference type="Proteomes" id="UP000186108"/>
    </source>
</evidence>
<accession>A0A1B1K8R9</accession>
<dbReference type="AlphaFoldDB" id="A0A1B1K8R9"/>
<organism evidence="1 2">
    <name type="scientific">Rhodococcus opacus</name>
    <name type="common">Nocardia opaca</name>
    <dbReference type="NCBI Taxonomy" id="37919"/>
    <lineage>
        <taxon>Bacteria</taxon>
        <taxon>Bacillati</taxon>
        <taxon>Actinomycetota</taxon>
        <taxon>Actinomycetes</taxon>
        <taxon>Mycobacteriales</taxon>
        <taxon>Nocardiaceae</taxon>
        <taxon>Rhodococcus</taxon>
    </lineage>
</organism>
<dbReference type="PATRIC" id="fig|37919.13.peg.4516"/>
<name>A0A1B1K8R9_RHOOP</name>
<protein>
    <submittedName>
        <fullName evidence="1">Uncharacterized protein</fullName>
    </submittedName>
</protein>
<gene>
    <name evidence="1" type="ORF">R1CP_21400</name>
</gene>